<evidence type="ECO:0000256" key="5">
    <source>
        <dbReference type="ARBA" id="ARBA00023239"/>
    </source>
</evidence>
<evidence type="ECO:0000256" key="3">
    <source>
        <dbReference type="ARBA" id="ARBA00022793"/>
    </source>
</evidence>
<dbReference type="OrthoDB" id="9815233at2"/>
<keyword evidence="3" id="KW-0210">Decarboxylase</keyword>
<protein>
    <submittedName>
        <fullName evidence="8">Arginine decarboxylase</fullName>
    </submittedName>
</protein>
<dbReference type="InterPro" id="IPR000310">
    <property type="entry name" value="Orn/Lys/Arg_deCO2ase_major_dom"/>
</dbReference>
<name>A0A2S7MVU8_9BACI</name>
<evidence type="ECO:0000259" key="7">
    <source>
        <dbReference type="Pfam" id="PF03711"/>
    </source>
</evidence>
<keyword evidence="9" id="KW-1185">Reference proteome</keyword>
<dbReference type="InterPro" id="IPR052357">
    <property type="entry name" value="Orn_Lys_Arg_decarboxylase-I"/>
</dbReference>
<dbReference type="SUPFAM" id="SSF55904">
    <property type="entry name" value="Ornithine decarboxylase C-terminal domain"/>
    <property type="match status" value="1"/>
</dbReference>
<organism evidence="8 9">
    <name type="scientific">Pradoshia eiseniae</name>
    <dbReference type="NCBI Taxonomy" id="2064768"/>
    <lineage>
        <taxon>Bacteria</taxon>
        <taxon>Bacillati</taxon>
        <taxon>Bacillota</taxon>
        <taxon>Bacilli</taxon>
        <taxon>Bacillales</taxon>
        <taxon>Bacillaceae</taxon>
        <taxon>Pradoshia</taxon>
    </lineage>
</organism>
<evidence type="ECO:0000313" key="8">
    <source>
        <dbReference type="EMBL" id="PQD93932.1"/>
    </source>
</evidence>
<evidence type="ECO:0000313" key="9">
    <source>
        <dbReference type="Proteomes" id="UP000239663"/>
    </source>
</evidence>
<dbReference type="PANTHER" id="PTHR43277">
    <property type="entry name" value="ARGININE DECARBOXYLASE"/>
    <property type="match status" value="1"/>
</dbReference>
<dbReference type="GO" id="GO:0016831">
    <property type="term" value="F:carboxy-lyase activity"/>
    <property type="evidence" value="ECO:0007669"/>
    <property type="project" value="UniProtKB-KW"/>
</dbReference>
<dbReference type="Gene3D" id="3.40.640.10">
    <property type="entry name" value="Type I PLP-dependent aspartate aminotransferase-like (Major domain)"/>
    <property type="match status" value="1"/>
</dbReference>
<dbReference type="Gene3D" id="3.90.105.10">
    <property type="entry name" value="Molybdopterin biosynthesis moea protein, domain 2"/>
    <property type="match status" value="1"/>
</dbReference>
<comment type="similarity">
    <text evidence="2">Belongs to the Orn/Lys/Arg decarboxylase class-I family.</text>
</comment>
<dbReference type="RefSeq" id="WP_104850672.1">
    <property type="nucleotide sequence ID" value="NZ_PKOZ01000017.1"/>
</dbReference>
<dbReference type="InterPro" id="IPR015424">
    <property type="entry name" value="PyrdxlP-dep_Trfase"/>
</dbReference>
<dbReference type="Proteomes" id="UP000239663">
    <property type="component" value="Unassembled WGS sequence"/>
</dbReference>
<accession>A0A2S7MVU8</accession>
<gene>
    <name evidence="8" type="ORF">CYL18_16880</name>
</gene>
<dbReference type="PANTHER" id="PTHR43277:SF3">
    <property type="entry name" value="DECARBOXYLASE, PUTATIVE-RELATED"/>
    <property type="match status" value="1"/>
</dbReference>
<reference evidence="8 9" key="1">
    <citation type="submission" date="2017-12" db="EMBL/GenBank/DDBJ databases">
        <title>Taxonomic description and draft genome of Pradoshia cofamensis Gen. nov., sp. nov., a thermotolerant bacillale isolated from anterior gut of earthworm Eisenia fetida.</title>
        <authorList>
            <person name="Saha T."/>
            <person name="Chakraborty R."/>
        </authorList>
    </citation>
    <scope>NUCLEOTIDE SEQUENCE [LARGE SCALE GENOMIC DNA]</scope>
    <source>
        <strain evidence="8 9">EAG3</strain>
    </source>
</reference>
<keyword evidence="5" id="KW-0456">Lyase</keyword>
<dbReference type="InterPro" id="IPR008286">
    <property type="entry name" value="Prn/Lys/Arg_de-COase_C"/>
</dbReference>
<keyword evidence="4" id="KW-0663">Pyridoxal phosphate</keyword>
<feature type="domain" description="Orn/Lys/Arg decarboxylases family 1 pyridoxal-P attachment site" evidence="6">
    <location>
        <begin position="7"/>
        <end position="282"/>
    </location>
</feature>
<evidence type="ECO:0000256" key="4">
    <source>
        <dbReference type="ARBA" id="ARBA00022898"/>
    </source>
</evidence>
<dbReference type="SUPFAM" id="SSF53383">
    <property type="entry name" value="PLP-dependent transferases"/>
    <property type="match status" value="1"/>
</dbReference>
<dbReference type="Pfam" id="PF01276">
    <property type="entry name" value="OKR_DC_1"/>
    <property type="match status" value="1"/>
</dbReference>
<proteinExistence type="inferred from homology"/>
<dbReference type="Pfam" id="PF03711">
    <property type="entry name" value="OKR_DC_1_C"/>
    <property type="match status" value="1"/>
</dbReference>
<comment type="cofactor">
    <cofactor evidence="1">
        <name>pyridoxal 5'-phosphate</name>
        <dbReference type="ChEBI" id="CHEBI:597326"/>
    </cofactor>
</comment>
<dbReference type="InterPro" id="IPR036633">
    <property type="entry name" value="Prn/Lys/Arg_de-COase_C_sf"/>
</dbReference>
<dbReference type="AlphaFoldDB" id="A0A2S7MVU8"/>
<comment type="caution">
    <text evidence="8">The sequence shown here is derived from an EMBL/GenBank/DDBJ whole genome shotgun (WGS) entry which is preliminary data.</text>
</comment>
<dbReference type="InterPro" id="IPR015421">
    <property type="entry name" value="PyrdxlP-dep_Trfase_major"/>
</dbReference>
<feature type="domain" description="Orn/Lys/Arg decarboxylase C-terminal" evidence="7">
    <location>
        <begin position="405"/>
        <end position="453"/>
    </location>
</feature>
<evidence type="ECO:0000259" key="6">
    <source>
        <dbReference type="Pfam" id="PF01276"/>
    </source>
</evidence>
<evidence type="ECO:0000256" key="1">
    <source>
        <dbReference type="ARBA" id="ARBA00001933"/>
    </source>
</evidence>
<evidence type="ECO:0000256" key="2">
    <source>
        <dbReference type="ARBA" id="ARBA00010671"/>
    </source>
</evidence>
<dbReference type="EMBL" id="PKOZ01000017">
    <property type="protein sequence ID" value="PQD93932.1"/>
    <property type="molecule type" value="Genomic_DNA"/>
</dbReference>
<sequence length="482" mass="53421">MENIKIPILNMLKDHQGKNPLSLHVPGHKDGDVIHPLTPTGLREAMSWDMTELTGLDDLHNPEEGIMEAEILLSSLYQTDKSYLLVNGSTVGNLAMILGIVQPGDTVLVQKNCHKSIMNGLALASAKPIFLHPELDCEGVEIGLTDSAIEEYLQKYPETKAVILTYPNYYGMGMELEGIIKAAHHLKIPVLVDEAHGAHFAAGDPFPPSALSKGADLVVHSAHKTLPAMTMGSYLHIQGELVSAEQVERYLRILQSSSPSYPIMLSLDLARAYLEGYCEKDKSYLCEQLQSLKSYLSGHKQLAIYESSKADWHDPLKLLICQKGNVSGYELQARLEDVGIYPELSTERFVLLVLPLLKEGQGSFIEKLINRLELMKWDGETKPFSETGSFKESGISNESKHTELALSYEEMEKLNVKRLDLSHSIGEIAAESIIPYPPGIPIIQRGERITDEMVSACFRLMRNKVKIQGGSCLKDGQIEVFA</sequence>